<reference evidence="2 3" key="1">
    <citation type="journal article" date="2019" name="Int. J. Syst. Evol. Microbiol.">
        <title>The Global Catalogue of Microorganisms (GCM) 10K type strain sequencing project: providing services to taxonomists for standard genome sequencing and annotation.</title>
        <authorList>
            <consortium name="The Broad Institute Genomics Platform"/>
            <consortium name="The Broad Institute Genome Sequencing Center for Infectious Disease"/>
            <person name="Wu L."/>
            <person name="Ma J."/>
        </authorList>
    </citation>
    <scope>NUCLEOTIDE SEQUENCE [LARGE SCALE GENOMIC DNA]</scope>
    <source>
        <strain evidence="2 3">JCM 15749</strain>
    </source>
</reference>
<dbReference type="EMBL" id="BAAAPY010000012">
    <property type="protein sequence ID" value="GAA2084043.1"/>
    <property type="molecule type" value="Genomic_DNA"/>
</dbReference>
<keyword evidence="3" id="KW-1185">Reference proteome</keyword>
<protein>
    <recommendedName>
        <fullName evidence="4">DUF1461 domain-containing protein</fullName>
    </recommendedName>
</protein>
<sequence length="223" mass="22861">MSKRPPVKPRRPGVVRRKPGRVARGAALGTLAVSPIVLGAIALSAIFGGRPVAGRTSVELRAFARDASGATGFPAEGAAVRSTSVVTVDVDDGRIDAAYHLGSNLVHGLAALLVVLAVVTAVGVLRRRPVGLASVVVAGFIAAYCAVAAFAVPWARGWAVDRVIADYGLPVSVEQAQALGVGFHVAAPQVSSFAWTAGLLGCAVVALGAVLWALHLRRLLGRR</sequence>
<proteinExistence type="predicted"/>
<dbReference type="Proteomes" id="UP001501480">
    <property type="component" value="Unassembled WGS sequence"/>
</dbReference>
<feature type="transmembrane region" description="Helical" evidence="1">
    <location>
        <begin position="193"/>
        <end position="214"/>
    </location>
</feature>
<keyword evidence="1" id="KW-0472">Membrane</keyword>
<feature type="transmembrane region" description="Helical" evidence="1">
    <location>
        <begin position="21"/>
        <end position="47"/>
    </location>
</feature>
<organism evidence="2 3">
    <name type="scientific">Aeromicrobium halocynthiae</name>
    <dbReference type="NCBI Taxonomy" id="560557"/>
    <lineage>
        <taxon>Bacteria</taxon>
        <taxon>Bacillati</taxon>
        <taxon>Actinomycetota</taxon>
        <taxon>Actinomycetes</taxon>
        <taxon>Propionibacteriales</taxon>
        <taxon>Nocardioidaceae</taxon>
        <taxon>Aeromicrobium</taxon>
    </lineage>
</organism>
<feature type="transmembrane region" description="Helical" evidence="1">
    <location>
        <begin position="132"/>
        <end position="152"/>
    </location>
</feature>
<evidence type="ECO:0000256" key="1">
    <source>
        <dbReference type="SAM" id="Phobius"/>
    </source>
</evidence>
<feature type="transmembrane region" description="Helical" evidence="1">
    <location>
        <begin position="105"/>
        <end position="125"/>
    </location>
</feature>
<name>A0ABN2W5J7_9ACTN</name>
<keyword evidence="1" id="KW-1133">Transmembrane helix</keyword>
<accession>A0ABN2W5J7</accession>
<evidence type="ECO:0008006" key="4">
    <source>
        <dbReference type="Google" id="ProtNLM"/>
    </source>
</evidence>
<dbReference type="RefSeq" id="WP_344329630.1">
    <property type="nucleotide sequence ID" value="NZ_BAAAPY010000012.1"/>
</dbReference>
<evidence type="ECO:0000313" key="2">
    <source>
        <dbReference type="EMBL" id="GAA2084043.1"/>
    </source>
</evidence>
<comment type="caution">
    <text evidence="2">The sequence shown here is derived from an EMBL/GenBank/DDBJ whole genome shotgun (WGS) entry which is preliminary data.</text>
</comment>
<gene>
    <name evidence="2" type="ORF">GCM10009821_26640</name>
</gene>
<keyword evidence="1" id="KW-0812">Transmembrane</keyword>
<evidence type="ECO:0000313" key="3">
    <source>
        <dbReference type="Proteomes" id="UP001501480"/>
    </source>
</evidence>